<dbReference type="RefSeq" id="WP_149267303.1">
    <property type="nucleotide sequence ID" value="NZ_VFJB01000009.1"/>
</dbReference>
<evidence type="ECO:0000256" key="11">
    <source>
        <dbReference type="ARBA" id="ARBA00030894"/>
    </source>
</evidence>
<dbReference type="GO" id="GO:0004604">
    <property type="term" value="F:phosphoadenylyl-sulfate reductase (thioredoxin) activity"/>
    <property type="evidence" value="ECO:0007669"/>
    <property type="project" value="UniProtKB-UniRule"/>
</dbReference>
<evidence type="ECO:0000256" key="3">
    <source>
        <dbReference type="ARBA" id="ARBA00022723"/>
    </source>
</evidence>
<dbReference type="GO" id="GO:0043866">
    <property type="term" value="F:adenylyl-sulfate reductase (thioredoxin) activity"/>
    <property type="evidence" value="ECO:0007669"/>
    <property type="project" value="UniProtKB-EC"/>
</dbReference>
<comment type="cofactor">
    <cofactor evidence="14">
        <name>[4Fe-4S] cluster</name>
        <dbReference type="ChEBI" id="CHEBI:49883"/>
    </cofactor>
    <text evidence="14">Binds 1 [4Fe-4S] cluster per subunit.</text>
</comment>
<dbReference type="GO" id="GO:0070814">
    <property type="term" value="P:hydrogen sulfide biosynthetic process"/>
    <property type="evidence" value="ECO:0007669"/>
    <property type="project" value="UniProtKB-UniRule"/>
</dbReference>
<dbReference type="OrthoDB" id="9794018at2"/>
<dbReference type="EC" id="1.8.4.10" evidence="9 14"/>
<dbReference type="PANTHER" id="PTHR46482">
    <property type="entry name" value="5'-ADENYLYLSULFATE REDUCTASE 3, CHLOROPLASTIC"/>
    <property type="match status" value="1"/>
</dbReference>
<feature type="binding site" evidence="14">
    <location>
        <position position="204"/>
    </location>
    <ligand>
        <name>[4Fe-4S] cluster</name>
        <dbReference type="ChEBI" id="CHEBI:49883"/>
    </ligand>
</feature>
<evidence type="ECO:0000256" key="8">
    <source>
        <dbReference type="ARBA" id="ARBA00024327"/>
    </source>
</evidence>
<sequence>MQGIYEIIKKLKHVHDNEILNLIVNNYSSVSAFSTSLGPEDQVITHMLSQLDKDRNIHVFTLDTGRLFEETYRLLDETQKALNIAIKVYFPDFNLLEDLVNNHGINLFYESEELRKKCCYVRKIEPLKRAFKDKLIWITGLRKEQSTYRKQMELIEYDENFKIIKVNPLINWDRKQIWDYIVSNNVPFNELHKKGFLSIGCAPCTRSVHPGEDERAGRWWWELESKKECGLHFKE</sequence>
<evidence type="ECO:0000313" key="16">
    <source>
        <dbReference type="EMBL" id="KAA0257161.1"/>
    </source>
</evidence>
<dbReference type="HAMAP" id="MF_00063">
    <property type="entry name" value="CysH"/>
    <property type="match status" value="1"/>
</dbReference>
<evidence type="ECO:0000256" key="10">
    <source>
        <dbReference type="ARBA" id="ARBA00029514"/>
    </source>
</evidence>
<reference evidence="16 17" key="1">
    <citation type="submission" date="2019-06" db="EMBL/GenBank/DDBJ databases">
        <title>Genomic insights into carbon and energy metabolism of Deferribacter autotrophicus revealed new metabolic traits in the phylum Deferribacteres.</title>
        <authorList>
            <person name="Slobodkin A.I."/>
            <person name="Slobodkina G.B."/>
            <person name="Allioux M."/>
            <person name="Alain K."/>
            <person name="Jebbar M."/>
            <person name="Shadrin V."/>
            <person name="Kublanov I.V."/>
            <person name="Toshchakov S.V."/>
            <person name="Bonch-Osmolovskaya E.A."/>
        </authorList>
    </citation>
    <scope>NUCLEOTIDE SEQUENCE [LARGE SCALE GENOMIC DNA]</scope>
    <source>
        <strain evidence="16 17">SL50</strain>
    </source>
</reference>
<evidence type="ECO:0000256" key="7">
    <source>
        <dbReference type="ARBA" id="ARBA00024298"/>
    </source>
</evidence>
<dbReference type="SUPFAM" id="SSF52402">
    <property type="entry name" value="Adenine nucleotide alpha hydrolases-like"/>
    <property type="match status" value="1"/>
</dbReference>
<dbReference type="Pfam" id="PF01507">
    <property type="entry name" value="PAPS_reduct"/>
    <property type="match status" value="1"/>
</dbReference>
<evidence type="ECO:0000256" key="14">
    <source>
        <dbReference type="HAMAP-Rule" id="MF_00063"/>
    </source>
</evidence>
<keyword evidence="4 14" id="KW-0560">Oxidoreductase</keyword>
<dbReference type="InterPro" id="IPR011798">
    <property type="entry name" value="APS_reductase"/>
</dbReference>
<evidence type="ECO:0000256" key="5">
    <source>
        <dbReference type="ARBA" id="ARBA00023004"/>
    </source>
</evidence>
<dbReference type="CDD" id="cd23945">
    <property type="entry name" value="PAPS_reductase"/>
    <property type="match status" value="1"/>
</dbReference>
<dbReference type="GO" id="GO:0051539">
    <property type="term" value="F:4 iron, 4 sulfur cluster binding"/>
    <property type="evidence" value="ECO:0007669"/>
    <property type="project" value="UniProtKB-UniRule"/>
</dbReference>
<keyword evidence="6 14" id="KW-0411">Iron-sulfur</keyword>
<dbReference type="InterPro" id="IPR004511">
    <property type="entry name" value="PAPS/APS_Rdtase"/>
</dbReference>
<comment type="subcellular location">
    <subcellularLocation>
        <location evidence="14">Cytoplasm</location>
    </subcellularLocation>
</comment>
<feature type="binding site" evidence="14">
    <location>
        <position position="201"/>
    </location>
    <ligand>
        <name>[4Fe-4S] cluster</name>
        <dbReference type="ChEBI" id="CHEBI:49883"/>
    </ligand>
</feature>
<comment type="catalytic activity">
    <reaction evidence="13 14">
        <text>[thioredoxin]-disulfide + sulfite + AMP + 2 H(+) = adenosine 5'-phosphosulfate + [thioredoxin]-dithiol</text>
        <dbReference type="Rhea" id="RHEA:21976"/>
        <dbReference type="Rhea" id="RHEA-COMP:10698"/>
        <dbReference type="Rhea" id="RHEA-COMP:10700"/>
        <dbReference type="ChEBI" id="CHEBI:15378"/>
        <dbReference type="ChEBI" id="CHEBI:17359"/>
        <dbReference type="ChEBI" id="CHEBI:29950"/>
        <dbReference type="ChEBI" id="CHEBI:50058"/>
        <dbReference type="ChEBI" id="CHEBI:58243"/>
        <dbReference type="ChEBI" id="CHEBI:456215"/>
        <dbReference type="EC" id="1.8.4.10"/>
    </reaction>
</comment>
<dbReference type="GO" id="GO:0019379">
    <property type="term" value="P:sulfate assimilation, phosphoadenylyl sulfate reduction by phosphoadenylyl-sulfate reductase (thioredoxin)"/>
    <property type="evidence" value="ECO:0007669"/>
    <property type="project" value="UniProtKB-UniRule"/>
</dbReference>
<keyword evidence="3 14" id="KW-0479">Metal-binding</keyword>
<name>A0A5A8F1A7_9BACT</name>
<dbReference type="Gene3D" id="3.40.50.620">
    <property type="entry name" value="HUPs"/>
    <property type="match status" value="1"/>
</dbReference>
<comment type="function">
    <text evidence="7 14">Catalyzes the formation of sulfite from adenosine 5'-phosphosulfate (APS) using thioredoxin as an electron donor.</text>
</comment>
<protein>
    <recommendedName>
        <fullName evidence="10 14">Adenosine 5'-phosphosulfate reductase</fullName>
        <shortName evidence="14">APS reductase</shortName>
        <ecNumber evidence="9 14">1.8.4.10</ecNumber>
    </recommendedName>
    <alternativeName>
        <fullName evidence="12 14">5'-adenylylsulfate reductase</fullName>
    </alternativeName>
    <alternativeName>
        <fullName evidence="11 14">Thioredoxin-dependent 5'-adenylylsulfate reductase</fullName>
    </alternativeName>
</protein>
<accession>A0A5A8F1A7</accession>
<feature type="domain" description="Phosphoadenosine phosphosulphate reductase" evidence="15">
    <location>
        <begin position="32"/>
        <end position="206"/>
    </location>
</feature>
<dbReference type="NCBIfam" id="NF002537">
    <property type="entry name" value="PRK02090.1"/>
    <property type="match status" value="1"/>
</dbReference>
<keyword evidence="5 14" id="KW-0408">Iron</keyword>
<evidence type="ECO:0000256" key="4">
    <source>
        <dbReference type="ARBA" id="ARBA00023002"/>
    </source>
</evidence>
<dbReference type="NCBIfam" id="TIGR02055">
    <property type="entry name" value="APS_reductase"/>
    <property type="match status" value="1"/>
</dbReference>
<gene>
    <name evidence="14" type="primary">cysH</name>
    <name evidence="16" type="ORF">FHQ18_11375</name>
</gene>
<feature type="binding site" evidence="14">
    <location>
        <position position="118"/>
    </location>
    <ligand>
        <name>[4Fe-4S] cluster</name>
        <dbReference type="ChEBI" id="CHEBI:49883"/>
    </ligand>
</feature>
<comment type="similarity">
    <text evidence="1 14">Belongs to the PAPS reductase family. CysH subfamily.</text>
</comment>
<evidence type="ECO:0000256" key="2">
    <source>
        <dbReference type="ARBA" id="ARBA00022490"/>
    </source>
</evidence>
<dbReference type="GO" id="GO:0005737">
    <property type="term" value="C:cytoplasm"/>
    <property type="evidence" value="ECO:0007669"/>
    <property type="project" value="UniProtKB-SubCell"/>
</dbReference>
<evidence type="ECO:0000256" key="1">
    <source>
        <dbReference type="ARBA" id="ARBA00009732"/>
    </source>
</evidence>
<dbReference type="InterPro" id="IPR002500">
    <property type="entry name" value="PAPS_reduct_dom"/>
</dbReference>
<dbReference type="GO" id="GO:0019344">
    <property type="term" value="P:cysteine biosynthetic process"/>
    <property type="evidence" value="ECO:0007669"/>
    <property type="project" value="InterPro"/>
</dbReference>
<dbReference type="InterPro" id="IPR014729">
    <property type="entry name" value="Rossmann-like_a/b/a_fold"/>
</dbReference>
<evidence type="ECO:0000256" key="13">
    <source>
        <dbReference type="ARBA" id="ARBA00048441"/>
    </source>
</evidence>
<organism evidence="16 17">
    <name type="scientific">Deferribacter autotrophicus</name>
    <dbReference type="NCBI Taxonomy" id="500465"/>
    <lineage>
        <taxon>Bacteria</taxon>
        <taxon>Pseudomonadati</taxon>
        <taxon>Deferribacterota</taxon>
        <taxon>Deferribacteres</taxon>
        <taxon>Deferribacterales</taxon>
        <taxon>Deferribacteraceae</taxon>
        <taxon>Deferribacter</taxon>
    </lineage>
</organism>
<dbReference type="Proteomes" id="UP000322876">
    <property type="component" value="Unassembled WGS sequence"/>
</dbReference>
<dbReference type="AlphaFoldDB" id="A0A5A8F1A7"/>
<dbReference type="NCBIfam" id="TIGR00434">
    <property type="entry name" value="cysH"/>
    <property type="match status" value="1"/>
</dbReference>
<feature type="active site" description="Nucleophile; cysteine thiosulfonate intermediate" evidence="14">
    <location>
        <position position="229"/>
    </location>
</feature>
<evidence type="ECO:0000256" key="9">
    <source>
        <dbReference type="ARBA" id="ARBA00024386"/>
    </source>
</evidence>
<keyword evidence="2 14" id="KW-0963">Cytoplasm</keyword>
<evidence type="ECO:0000313" key="17">
    <source>
        <dbReference type="Proteomes" id="UP000322876"/>
    </source>
</evidence>
<evidence type="ECO:0000259" key="15">
    <source>
        <dbReference type="Pfam" id="PF01507"/>
    </source>
</evidence>
<dbReference type="PANTHER" id="PTHR46482:SF9">
    <property type="entry name" value="5'-ADENYLYLSULFATE REDUCTASE 1, CHLOROPLASTIC"/>
    <property type="match status" value="1"/>
</dbReference>
<evidence type="ECO:0000256" key="12">
    <source>
        <dbReference type="ARBA" id="ARBA00032041"/>
    </source>
</evidence>
<dbReference type="PIRSF" id="PIRSF000857">
    <property type="entry name" value="PAPS_reductase"/>
    <property type="match status" value="1"/>
</dbReference>
<proteinExistence type="inferred from homology"/>
<dbReference type="EMBL" id="VFJB01000009">
    <property type="protein sequence ID" value="KAA0257161.1"/>
    <property type="molecule type" value="Genomic_DNA"/>
</dbReference>
<evidence type="ECO:0000256" key="6">
    <source>
        <dbReference type="ARBA" id="ARBA00023014"/>
    </source>
</evidence>
<feature type="binding site" evidence="14">
    <location>
        <position position="119"/>
    </location>
    <ligand>
        <name>[4Fe-4S] cluster</name>
        <dbReference type="ChEBI" id="CHEBI:49883"/>
    </ligand>
</feature>
<dbReference type="GO" id="GO:0046872">
    <property type="term" value="F:metal ion binding"/>
    <property type="evidence" value="ECO:0007669"/>
    <property type="project" value="UniProtKB-KW"/>
</dbReference>
<comment type="caution">
    <text evidence="16">The sequence shown here is derived from an EMBL/GenBank/DDBJ whole genome shotgun (WGS) entry which is preliminary data.</text>
</comment>
<comment type="pathway">
    <text evidence="8 14">Sulfur metabolism; hydrogen sulfide biosynthesis; sulfite from sulfate.</text>
</comment>
<keyword evidence="17" id="KW-1185">Reference proteome</keyword>